<proteinExistence type="predicted"/>
<dbReference type="InterPro" id="IPR006084">
    <property type="entry name" value="XPG/Rad2"/>
</dbReference>
<evidence type="ECO:0000313" key="7">
    <source>
        <dbReference type="Proteomes" id="UP000240493"/>
    </source>
</evidence>
<dbReference type="InterPro" id="IPR041177">
    <property type="entry name" value="GEN1_C"/>
</dbReference>
<dbReference type="EMBL" id="KZ679270">
    <property type="protein sequence ID" value="PTB36494.1"/>
    <property type="molecule type" value="Genomic_DNA"/>
</dbReference>
<accession>A0A2T3YVC4</accession>
<organism evidence="6 7">
    <name type="scientific">Trichoderma asperellum (strain ATCC 204424 / CBS 433.97 / NBRC 101777)</name>
    <dbReference type="NCBI Taxonomy" id="1042311"/>
    <lineage>
        <taxon>Eukaryota</taxon>
        <taxon>Fungi</taxon>
        <taxon>Dikarya</taxon>
        <taxon>Ascomycota</taxon>
        <taxon>Pezizomycotina</taxon>
        <taxon>Sordariomycetes</taxon>
        <taxon>Hypocreomycetidae</taxon>
        <taxon>Hypocreales</taxon>
        <taxon>Hypocreaceae</taxon>
        <taxon>Trichoderma</taxon>
    </lineage>
</organism>
<dbReference type="OrthoDB" id="2959108at2759"/>
<feature type="compositionally biased region" description="Polar residues" evidence="3">
    <location>
        <begin position="641"/>
        <end position="656"/>
    </location>
</feature>
<dbReference type="InterPro" id="IPR006086">
    <property type="entry name" value="XPG-I_dom"/>
</dbReference>
<reference evidence="6 7" key="1">
    <citation type="submission" date="2016-07" db="EMBL/GenBank/DDBJ databases">
        <title>Multiple horizontal gene transfer events from other fungi enriched the ability of initially mycotrophic Trichoderma (Ascomycota) to feed on dead plant biomass.</title>
        <authorList>
            <consortium name="DOE Joint Genome Institute"/>
            <person name="Aerts A."/>
            <person name="Atanasova L."/>
            <person name="Chenthamara K."/>
            <person name="Zhang J."/>
            <person name="Grujic M."/>
            <person name="Henrissat B."/>
            <person name="Kuo A."/>
            <person name="Salamov A."/>
            <person name="Lipzen A."/>
            <person name="Labutti K."/>
            <person name="Barry K."/>
            <person name="Miao Y."/>
            <person name="Rahimi M.J."/>
            <person name="Shen Q."/>
            <person name="Grigoriev I.V."/>
            <person name="Kubicek C.P."/>
            <person name="Druzhinina I.S."/>
        </authorList>
    </citation>
    <scope>NUCLEOTIDE SEQUENCE [LARGE SCALE GENOMIC DNA]</scope>
    <source>
        <strain evidence="6 7">CBS 433.97</strain>
    </source>
</reference>
<evidence type="ECO:0000259" key="5">
    <source>
        <dbReference type="SMART" id="SM00485"/>
    </source>
</evidence>
<dbReference type="PANTHER" id="PTHR11081">
    <property type="entry name" value="FLAP ENDONUCLEASE FAMILY MEMBER"/>
    <property type="match status" value="1"/>
</dbReference>
<evidence type="ECO:0000256" key="1">
    <source>
        <dbReference type="ARBA" id="ARBA00022722"/>
    </source>
</evidence>
<feature type="compositionally biased region" description="Polar residues" evidence="3">
    <location>
        <begin position="546"/>
        <end position="571"/>
    </location>
</feature>
<dbReference type="SUPFAM" id="SSF88723">
    <property type="entry name" value="PIN domain-like"/>
    <property type="match status" value="1"/>
</dbReference>
<dbReference type="SUPFAM" id="SSF47807">
    <property type="entry name" value="5' to 3' exonuclease, C-terminal subdomain"/>
    <property type="match status" value="1"/>
</dbReference>
<name>A0A2T3YVC4_TRIA4</name>
<dbReference type="Pfam" id="PF18380">
    <property type="entry name" value="GEN1_C"/>
    <property type="match status" value="1"/>
</dbReference>
<dbReference type="CDD" id="cd09906">
    <property type="entry name" value="H3TH_YEN1"/>
    <property type="match status" value="1"/>
</dbReference>
<keyword evidence="1" id="KW-0540">Nuclease</keyword>
<dbReference type="InterPro" id="IPR036279">
    <property type="entry name" value="5-3_exonuclease_C_sf"/>
</dbReference>
<feature type="domain" description="XPG N-terminal" evidence="5">
    <location>
        <begin position="1"/>
        <end position="105"/>
    </location>
</feature>
<evidence type="ECO:0000256" key="2">
    <source>
        <dbReference type="ARBA" id="ARBA00022801"/>
    </source>
</evidence>
<dbReference type="Gene3D" id="1.10.150.20">
    <property type="entry name" value="5' to 3' exonuclease, C-terminal subdomain"/>
    <property type="match status" value="1"/>
</dbReference>
<dbReference type="PANTHER" id="PTHR11081:SF75">
    <property type="entry name" value="ENDONUCLEASE, PUTATIVE (AFU_ORTHOLOGUE AFUA_3G13260)-RELATED"/>
    <property type="match status" value="1"/>
</dbReference>
<dbReference type="InterPro" id="IPR037316">
    <property type="entry name" value="Yen1_H3TH"/>
</dbReference>
<dbReference type="GO" id="GO:0006281">
    <property type="term" value="P:DNA repair"/>
    <property type="evidence" value="ECO:0007669"/>
    <property type="project" value="UniProtKB-ARBA"/>
</dbReference>
<dbReference type="Gene3D" id="3.40.50.1010">
    <property type="entry name" value="5'-nuclease"/>
    <property type="match status" value="2"/>
</dbReference>
<dbReference type="AlphaFoldDB" id="A0A2T3YVC4"/>
<dbReference type="InterPro" id="IPR029060">
    <property type="entry name" value="PIN-like_dom_sf"/>
</dbReference>
<evidence type="ECO:0000259" key="4">
    <source>
        <dbReference type="SMART" id="SM00484"/>
    </source>
</evidence>
<dbReference type="PRINTS" id="PR00853">
    <property type="entry name" value="XPGRADSUPER"/>
</dbReference>
<feature type="region of interest" description="Disordered" evidence="3">
    <location>
        <begin position="447"/>
        <end position="482"/>
    </location>
</feature>
<dbReference type="SMART" id="SM00485">
    <property type="entry name" value="XPGN"/>
    <property type="match status" value="1"/>
</dbReference>
<gene>
    <name evidence="6" type="ORF">M441DRAFT_83814</name>
</gene>
<evidence type="ECO:0000313" key="6">
    <source>
        <dbReference type="EMBL" id="PTB36494.1"/>
    </source>
</evidence>
<keyword evidence="2" id="KW-0378">Hydrolase</keyword>
<dbReference type="InterPro" id="IPR006085">
    <property type="entry name" value="XPG_DNA_repair_N"/>
</dbReference>
<feature type="domain" description="XPG-I" evidence="4">
    <location>
        <begin position="108"/>
        <end position="183"/>
    </location>
</feature>
<keyword evidence="7" id="KW-1185">Reference proteome</keyword>
<feature type="compositionally biased region" description="Basic residues" evidence="3">
    <location>
        <begin position="455"/>
        <end position="472"/>
    </location>
</feature>
<dbReference type="SMART" id="SM00484">
    <property type="entry name" value="XPGI"/>
    <property type="match status" value="1"/>
</dbReference>
<dbReference type="GO" id="GO:0008821">
    <property type="term" value="F:crossover junction DNA endonuclease activity"/>
    <property type="evidence" value="ECO:0007669"/>
    <property type="project" value="InterPro"/>
</dbReference>
<feature type="region of interest" description="Disordered" evidence="3">
    <location>
        <begin position="512"/>
        <end position="755"/>
    </location>
</feature>
<feature type="compositionally biased region" description="Basic and acidic residues" evidence="3">
    <location>
        <begin position="679"/>
        <end position="703"/>
    </location>
</feature>
<dbReference type="Proteomes" id="UP000240493">
    <property type="component" value="Unassembled WGS sequence"/>
</dbReference>
<dbReference type="FunFam" id="3.40.50.1010:FF:000051">
    <property type="entry name" value="Rad2-like endonuclease, putative (AFU_orthologue AFUA_3G13260)"/>
    <property type="match status" value="1"/>
</dbReference>
<sequence>MGIKGIYKELGPGKRISLSKLASDSFENHNRPFRLAIDIAIWQFQNQAARGGTNPAIRTLFYRLVRLLGTPIQPIFVFDGPNKPKFKRNRRSGRGDGFSAAHAKRLIRLFGFVAHDAPGEAEAECAFLQKNGVVDAVLSEDVDTIMFGCTRTMRNWSAEGKGTRPTHVSMYDVEELNMANLGLDREGMVLVALMSGGDYIPEGVPGCGPKVACEAAKAGYGKSLCQLRASDTEGLRLWKASLIHELQTNESKYFRIRHKSLTIPEDFPNMEVLRYYTHPVVSPESTLDIIRHKLRETREIQLEGLREFARETFNWDFRIGAIKFIRVLSEGLFVSRLHQDGVDGDSLVQKVSSRRNHFSTDGTSELRLAYIPEEIVPIDISNEVEEEIAYARSGLALNSDDEFAAASGSVDATEEAQASGGKVFDIAKPELTWVLEEVARRFAPNSVQDWEEGKSKRKSPSKKKVPGSKTKTKKADAMPHGALDSFVRVTKAVESQEKASSSSAANVREDANLIKEVSEPEDADVSLPLLRRPNQFRRPQTPPSLRVSSKQPTPNITSPSLDGWTITSSPDSTRRHDDAGVFEAIVISSSPAGDASPLSRFTPPSPIATTSATGSKELPKSIRSILAAGATSRVTHKHSKPTSSISKPNPKTSSHVQGAAAKLRQMPMDKFTQKQPQPEMERLISSKRGDYGSHKSNSSREDATPAATDDDEIEILSSNIPSSLPKHRLTTSNKDSSSPLPPSRHDRSPNPAPIKKLIVPSVSRPGFFDEVEVDVDAYEEAVARESQLLKTRGIRSSVTRWSDVAFIDLTGEHDSR</sequence>
<evidence type="ECO:0000256" key="3">
    <source>
        <dbReference type="SAM" id="MobiDB-lite"/>
    </source>
</evidence>
<dbReference type="GO" id="GO:0017108">
    <property type="term" value="F:5'-flap endonuclease activity"/>
    <property type="evidence" value="ECO:0007669"/>
    <property type="project" value="TreeGrafter"/>
</dbReference>
<dbReference type="FunFam" id="3.40.50.1010:FF:000037">
    <property type="entry name" value="Rad2-like endonuclease, putative (AFU_orthologue AFUA_3G13260)"/>
    <property type="match status" value="1"/>
</dbReference>
<dbReference type="Pfam" id="PF00867">
    <property type="entry name" value="XPG_I"/>
    <property type="match status" value="1"/>
</dbReference>
<evidence type="ECO:0008006" key="8">
    <source>
        <dbReference type="Google" id="ProtNLM"/>
    </source>
</evidence>
<dbReference type="CDD" id="cd09870">
    <property type="entry name" value="PIN_YEN1"/>
    <property type="match status" value="1"/>
</dbReference>
<protein>
    <recommendedName>
        <fullName evidence="8">XPG-I domain-containing protein</fullName>
    </recommendedName>
</protein>
<dbReference type="STRING" id="1042311.A0A2T3YVC4"/>
<dbReference type="Pfam" id="PF00752">
    <property type="entry name" value="XPG_N"/>
    <property type="match status" value="1"/>
</dbReference>